<dbReference type="Gene3D" id="3.30.200.20">
    <property type="entry name" value="Phosphorylase Kinase, domain 1"/>
    <property type="match status" value="1"/>
</dbReference>
<dbReference type="STRING" id="4781.A0A0P1AN71"/>
<keyword evidence="3" id="KW-1185">Reference proteome</keyword>
<dbReference type="SMART" id="SM00220">
    <property type="entry name" value="S_TKc"/>
    <property type="match status" value="1"/>
</dbReference>
<dbReference type="InterPro" id="IPR011009">
    <property type="entry name" value="Kinase-like_dom_sf"/>
</dbReference>
<keyword evidence="2" id="KW-0418">Kinase</keyword>
<dbReference type="InterPro" id="IPR000719">
    <property type="entry name" value="Prot_kinase_dom"/>
</dbReference>
<dbReference type="Proteomes" id="UP000054928">
    <property type="component" value="Unassembled WGS sequence"/>
</dbReference>
<dbReference type="GO" id="GO:0005524">
    <property type="term" value="F:ATP binding"/>
    <property type="evidence" value="ECO:0007669"/>
    <property type="project" value="InterPro"/>
</dbReference>
<dbReference type="RefSeq" id="XP_024578904.1">
    <property type="nucleotide sequence ID" value="XM_024728426.1"/>
</dbReference>
<dbReference type="GO" id="GO:0044773">
    <property type="term" value="P:mitotic DNA damage checkpoint signaling"/>
    <property type="evidence" value="ECO:0007669"/>
    <property type="project" value="TreeGrafter"/>
</dbReference>
<protein>
    <submittedName>
        <fullName evidence="2">Serine threonine protein kinase</fullName>
    </submittedName>
</protein>
<evidence type="ECO:0000313" key="3">
    <source>
        <dbReference type="Proteomes" id="UP000054928"/>
    </source>
</evidence>
<dbReference type="GeneID" id="36407856"/>
<organism evidence="2 3">
    <name type="scientific">Plasmopara halstedii</name>
    <name type="common">Downy mildew of sunflower</name>
    <dbReference type="NCBI Taxonomy" id="4781"/>
    <lineage>
        <taxon>Eukaryota</taxon>
        <taxon>Sar</taxon>
        <taxon>Stramenopiles</taxon>
        <taxon>Oomycota</taxon>
        <taxon>Peronosporomycetes</taxon>
        <taxon>Peronosporales</taxon>
        <taxon>Peronosporaceae</taxon>
        <taxon>Plasmopara</taxon>
    </lineage>
</organism>
<dbReference type="PANTHER" id="PTHR44167:SF30">
    <property type="entry name" value="PHOSPHORYLASE KINASE"/>
    <property type="match status" value="1"/>
</dbReference>
<accession>A0A0P1AN71</accession>
<name>A0A0P1AN71_PLAHL</name>
<dbReference type="GO" id="GO:0005634">
    <property type="term" value="C:nucleus"/>
    <property type="evidence" value="ECO:0007669"/>
    <property type="project" value="TreeGrafter"/>
</dbReference>
<dbReference type="PROSITE" id="PS00108">
    <property type="entry name" value="PROTEIN_KINASE_ST"/>
    <property type="match status" value="1"/>
</dbReference>
<dbReference type="SUPFAM" id="SSF56112">
    <property type="entry name" value="Protein kinase-like (PK-like)"/>
    <property type="match status" value="1"/>
</dbReference>
<evidence type="ECO:0000259" key="1">
    <source>
        <dbReference type="PROSITE" id="PS50011"/>
    </source>
</evidence>
<proteinExistence type="predicted"/>
<feature type="domain" description="Protein kinase" evidence="1">
    <location>
        <begin position="1286"/>
        <end position="1628"/>
    </location>
</feature>
<keyword evidence="2" id="KW-0808">Transferase</keyword>
<evidence type="ECO:0000313" key="2">
    <source>
        <dbReference type="EMBL" id="CEG42535.1"/>
    </source>
</evidence>
<dbReference type="InterPro" id="IPR008271">
    <property type="entry name" value="Ser/Thr_kinase_AS"/>
</dbReference>
<dbReference type="GO" id="GO:0004674">
    <property type="term" value="F:protein serine/threonine kinase activity"/>
    <property type="evidence" value="ECO:0007669"/>
    <property type="project" value="TreeGrafter"/>
</dbReference>
<dbReference type="PANTHER" id="PTHR44167">
    <property type="entry name" value="OVARIAN-SPECIFIC SERINE/THREONINE-PROTEIN KINASE LOK-RELATED"/>
    <property type="match status" value="1"/>
</dbReference>
<sequence>MSAALCTVPYESNQSVNLLRRKNIFEIEETTIGAVIITLRVTEDEQNAALYHKPTRKTSHEDENVLSTIKMHRERSFVAVLAPNCDAAIASLHTQPPGTYLLVQLEDTGLAVYMKFRQAVRALTLVNGNEIMESNDNTRLIKSRKNDSDVTPVYTLCLAFETYCLLEYCWKHYLPHVQAIVVELCGEPHLVEDIKLEDWTSQWIPSSTYAIGLMPEAFGFYIFSVSENNGSSFPVIAVRQVEFDFTKFAIVIADGAHKHSALFLTTSFSIKRTYDPFTTFSIIRDNFLTPDLVQLKETIVNTILPHQLSLRNCIDLNFNDQELTVLNSVEAACGMMMPHEPLLQAFVTELHDMHVCFVNTTIQERSMLVSKPTQWSPQKIKLAGRIIPVLIELLIFSSTYIEKNTTENSKERQMLVQFAYAMHFNIRYMTFRSGDTVICRLVHQICQILSARIQVTAALFDIIQDLVESFPTFLRLFLRNQGMTFLWKNVRHNDIEENDATNMNIHAQSISRSYKAPDFSIKGSSAVYGNKDRKIRWFGLSRKPHITSRKLSVFRANSLRTQGANAFAFFRLRPQLVRSYLGMHLHKGYFSLSGLSKEETNTSLFSTELQQSGKLTGDVFPCNEPFLCDRIRSGLSLNMIVVKLVLQISLRLLYHRSSFTIWDRDVALMIRLKDLHRYIFDEIMSKWRQQKFKDPKIQEINACDFQIAITCVSTLYRLEHKRRLDMCSAIGDKKYLAFVYLGRDNIRKLNECLLADISSNGDKIEKGEVYDAFNGGNCLEVLLVVLTWIPKALLNEWIIFCLKDLLETVTYLSGVMNQTEIPLFMKRQYIRLGSDICQVFDVVLRRMSDLDTQTLLVRLLGLYYPPFIFLLRFLLAPTSPEFGCVKDDVSVQVRVLDFLRAFVDLDIALPRQMDQETRYGILRVERSNTEDAEVLEHLKGELLIQLLGPRMAINDSKQHDQMLWDFILELMFPNTANTVGNLCMLPIAVLFRSLDTSASCLLKNFQQMESFLLLLQTLYIAQDESSAIDYKQCVASHWRQIEQLCDHVFDKEKQDELNIASQLVVLSFRCLVILASQRSHLSEVQEAFNHTRVLSCLLLRLWPRQLASPDNFKPKREIGVLFGNDKNSLSTLTLPPINSFDLFNIPLNTSTLPSTNSQSIRICDGVVPDPNTLLREPGPYALAIVLVLTYILINPNLEIDEAVCPRMYVPFQTDANTSVSNELLWKLQQHLAIAKIDWRTIEAVLLQMGTNPTSVSTARLAAIRLLLRIFCPDRFDSQFYSLQGGDSTREYIAKGAFSAVYRQHISFSPPEYVAVKVIEHQRRAGGLCAVSSVYNEVCILNKLRGNRAVTQLVDFGNFHEERRFEIVMEYCPCSLTSWRASIKKFDMNLSCRLCIFVILRVFEEICQCLIRIHETGVCHFDIKSDNILVRVNEWELSHRLLYTDVIDTSSNSLHDILCFADFGEAKVIDTDQMPARRSAYTSCSAGTASSDTAQKQAMHFVSLTRTRGTEAIKSPEVLKIKGNENAVKITLASDIWSMGCLLYELVTQELLFQNDDWAGLYAHLVVTQDQEVLRSDHKHKVFAALNPTCPEEEVVVQNLLELCSNILVREPSRRPKLNVIMAQVRKLMKELHALSTTAHDESVISVCLQNASKAQESPMLPVFPTSLSCRKHDETSDEFVPVRLFWNFFIAAETITSSIGSRSMSICQEILAMDAFEAKYEHNFVHFVYLSCHDSSDFCKITASQCFIEEVYEDGLRTWFLLNPQLTSKLHWVPQNNAQYFPIFQRCLRDEAGCVVFVALGKNKEDTKALQSILTNMLFFFLRNALDMPAFDILTSFSRDCARMYEYPKLAFLEQLKAYSTTRVEINETSTMVRCCCGSNVLSIKSFLLSEALATQSWTCYSKRINFPYFQPFDELMDDKISLLKTPFIHDNAEKQFVYPLETSRISVQWVTLDLVSITRESGFFNEEDPHFDNFKRQASEGSETGVQPYNEFAFVGLIFNTKASIIEVATVMRLLCTMAIETLSPLKKIGSNLKGVFFPSPRQKRVRKKLKKHKRMTSDRHLTSPCAFNCFDNVARHTDIGLLKL</sequence>
<dbReference type="EMBL" id="CCYD01000645">
    <property type="protein sequence ID" value="CEG42535.1"/>
    <property type="molecule type" value="Genomic_DNA"/>
</dbReference>
<dbReference type="OrthoDB" id="568369at2759"/>
<reference evidence="3" key="1">
    <citation type="submission" date="2014-09" db="EMBL/GenBank/DDBJ databases">
        <authorList>
            <person name="Sharma Rahul"/>
            <person name="Thines Marco"/>
        </authorList>
    </citation>
    <scope>NUCLEOTIDE SEQUENCE [LARGE SCALE GENOMIC DNA]</scope>
</reference>
<dbReference type="PROSITE" id="PS50011">
    <property type="entry name" value="PROTEIN_KINASE_DOM"/>
    <property type="match status" value="1"/>
</dbReference>
<dbReference type="Gene3D" id="1.10.510.10">
    <property type="entry name" value="Transferase(Phosphotransferase) domain 1"/>
    <property type="match status" value="1"/>
</dbReference>
<dbReference type="Pfam" id="PF00069">
    <property type="entry name" value="Pkinase"/>
    <property type="match status" value="1"/>
</dbReference>